<protein>
    <submittedName>
        <fullName evidence="1">Uncharacterized protein</fullName>
    </submittedName>
</protein>
<organism evidence="1 2">
    <name type="scientific">Nocardioides albertanoniae</name>
    <dbReference type="NCBI Taxonomy" id="1175486"/>
    <lineage>
        <taxon>Bacteria</taxon>
        <taxon>Bacillati</taxon>
        <taxon>Actinomycetota</taxon>
        <taxon>Actinomycetes</taxon>
        <taxon>Propionibacteriales</taxon>
        <taxon>Nocardioidaceae</taxon>
        <taxon>Nocardioides</taxon>
    </lineage>
</organism>
<sequence length="204" mass="21840">MSIWAESVRRGWANLVGPEATRADTTIALGSAVIGTVGAAVWARRGGVGRGSTMVMAAMAADLVGGAYVNNTRASVRWYERAGQGEKEHLTFAALHGHPFLVAWADRRVGERDDVATWALAQYGYMVLSTAIIRRFPANRRGLGLALTAGGLVLDRALGPSAVAPWFAWSYHPKLLMGHAAGSLRPDADIGVTEFSRRAGNVRR</sequence>
<gene>
    <name evidence="1" type="ORF">FB381_3705</name>
</gene>
<dbReference type="AlphaFoldDB" id="A0A543AB52"/>
<comment type="caution">
    <text evidence="1">The sequence shown here is derived from an EMBL/GenBank/DDBJ whole genome shotgun (WGS) entry which is preliminary data.</text>
</comment>
<reference evidence="1 2" key="1">
    <citation type="submission" date="2019-06" db="EMBL/GenBank/DDBJ databases">
        <title>Sequencing the genomes of 1000 actinobacteria strains.</title>
        <authorList>
            <person name="Klenk H.-P."/>
        </authorList>
    </citation>
    <scope>NUCLEOTIDE SEQUENCE [LARGE SCALE GENOMIC DNA]</scope>
    <source>
        <strain evidence="1 2">DSM 25218</strain>
    </source>
</reference>
<dbReference type="Proteomes" id="UP000320209">
    <property type="component" value="Unassembled WGS sequence"/>
</dbReference>
<evidence type="ECO:0000313" key="1">
    <source>
        <dbReference type="EMBL" id="TQL69789.1"/>
    </source>
</evidence>
<evidence type="ECO:0000313" key="2">
    <source>
        <dbReference type="Proteomes" id="UP000320209"/>
    </source>
</evidence>
<name>A0A543AB52_9ACTN</name>
<accession>A0A543AB52</accession>
<dbReference type="EMBL" id="VFOV01000001">
    <property type="protein sequence ID" value="TQL69789.1"/>
    <property type="molecule type" value="Genomic_DNA"/>
</dbReference>
<proteinExistence type="predicted"/>
<keyword evidence="2" id="KW-1185">Reference proteome</keyword>